<name>A0A4Q2A5X7_9BURK</name>
<organism evidence="2 3">
    <name type="scientific">Burkholderia stabilis</name>
    <dbReference type="NCBI Taxonomy" id="95485"/>
    <lineage>
        <taxon>Bacteria</taxon>
        <taxon>Pseudomonadati</taxon>
        <taxon>Pseudomonadota</taxon>
        <taxon>Betaproteobacteria</taxon>
        <taxon>Burkholderiales</taxon>
        <taxon>Burkholderiaceae</taxon>
        <taxon>Burkholderia</taxon>
        <taxon>Burkholderia cepacia complex</taxon>
    </lineage>
</organism>
<proteinExistence type="predicted"/>
<dbReference type="OrthoDB" id="5460091at2"/>
<comment type="caution">
    <text evidence="2">The sequence shown here is derived from an EMBL/GenBank/DDBJ whole genome shotgun (WGS) entry which is preliminary data.</text>
</comment>
<evidence type="ECO:0000256" key="1">
    <source>
        <dbReference type="SAM" id="MobiDB-lite"/>
    </source>
</evidence>
<keyword evidence="2" id="KW-0238">DNA-binding</keyword>
<dbReference type="InterPro" id="IPR019294">
    <property type="entry name" value="Translation_reg_Com"/>
</dbReference>
<dbReference type="AlphaFoldDB" id="A0A4Q2A5X7"/>
<dbReference type="Pfam" id="PF10122">
    <property type="entry name" value="Zn_ribbon_Com"/>
    <property type="match status" value="1"/>
</dbReference>
<dbReference type="EMBL" id="QWEX01000004">
    <property type="protein sequence ID" value="RXV64567.1"/>
    <property type="molecule type" value="Genomic_DNA"/>
</dbReference>
<dbReference type="GO" id="GO:0003677">
    <property type="term" value="F:DNA binding"/>
    <property type="evidence" value="ECO:0007669"/>
    <property type="project" value="UniProtKB-KW"/>
</dbReference>
<dbReference type="RefSeq" id="WP_129518663.1">
    <property type="nucleotide sequence ID" value="NZ_QWEX01000004.1"/>
</dbReference>
<sequence>MESSTILKLIRCLHCNRKLASGSFAELVIICPRCGTRNHLRAISPSPADERLRAPGPGSARDDVPVRDAPSGTDALVVSNPDSQ</sequence>
<evidence type="ECO:0000313" key="3">
    <source>
        <dbReference type="Proteomes" id="UP000289650"/>
    </source>
</evidence>
<evidence type="ECO:0000313" key="2">
    <source>
        <dbReference type="EMBL" id="RXV64567.1"/>
    </source>
</evidence>
<gene>
    <name evidence="2" type="ORF">D1006_40495</name>
</gene>
<feature type="region of interest" description="Disordered" evidence="1">
    <location>
        <begin position="42"/>
        <end position="84"/>
    </location>
</feature>
<accession>A0A4Q2A5X7</accession>
<protein>
    <submittedName>
        <fullName evidence="2">Com family DNA-binding transcriptional regulator</fullName>
    </submittedName>
</protein>
<reference evidence="2 3" key="1">
    <citation type="submission" date="2018-08" db="EMBL/GenBank/DDBJ databases">
        <title>Mountain-cultivated ginseng endophyte, Burkholderia stabilis and its activity against ginseng root rot disease.</title>
        <authorList>
            <person name="Tapan Kumar M."/>
            <person name="Bae H."/>
            <person name="Shanmugam G."/>
            <person name="Jeon J."/>
        </authorList>
    </citation>
    <scope>NUCLEOTIDE SEQUENCE [LARGE SCALE GENOMIC DNA]</scope>
    <source>
        <strain evidence="2 3">EB159</strain>
    </source>
</reference>
<dbReference type="Proteomes" id="UP000289650">
    <property type="component" value="Unassembled WGS sequence"/>
</dbReference>